<dbReference type="InterPro" id="IPR009875">
    <property type="entry name" value="PilZ_domain"/>
</dbReference>
<dbReference type="EMBL" id="VICE01000105">
    <property type="protein sequence ID" value="TQD42564.1"/>
    <property type="molecule type" value="Genomic_DNA"/>
</dbReference>
<proteinExistence type="predicted"/>
<evidence type="ECO:0000313" key="2">
    <source>
        <dbReference type="EMBL" id="TQD42564.1"/>
    </source>
</evidence>
<dbReference type="Gene3D" id="2.40.10.220">
    <property type="entry name" value="predicted glycosyltransferase like domains"/>
    <property type="match status" value="1"/>
</dbReference>
<evidence type="ECO:0000313" key="3">
    <source>
        <dbReference type="Proteomes" id="UP000318212"/>
    </source>
</evidence>
<keyword evidence="3" id="KW-1185">Reference proteome</keyword>
<gene>
    <name evidence="2" type="ORF">FKV25_11240</name>
</gene>
<dbReference type="OrthoDB" id="5966374at2"/>
<dbReference type="AlphaFoldDB" id="A0A508A286"/>
<reference evidence="2 3" key="1">
    <citation type="submission" date="2019-06" db="EMBL/GenBank/DDBJ databases">
        <title>Lysobacter alkalisoli sp. nov. isolated from saline soil.</title>
        <authorList>
            <person name="Sun J.-Q."/>
            <person name="Xu L."/>
        </authorList>
    </citation>
    <scope>NUCLEOTIDE SEQUENCE [LARGE SCALE GENOMIC DNA]</scope>
    <source>
        <strain evidence="2 3">JCM 31130</strain>
    </source>
</reference>
<dbReference type="SUPFAM" id="SSF141371">
    <property type="entry name" value="PilZ domain-like"/>
    <property type="match status" value="1"/>
</dbReference>
<accession>A0A508A286</accession>
<protein>
    <submittedName>
        <fullName evidence="2">PilZ domain-containing protein</fullName>
    </submittedName>
</protein>
<dbReference type="RefSeq" id="WP_141518898.1">
    <property type="nucleotide sequence ID" value="NZ_VICE01000105.1"/>
</dbReference>
<dbReference type="GO" id="GO:0035438">
    <property type="term" value="F:cyclic-di-GMP binding"/>
    <property type="evidence" value="ECO:0007669"/>
    <property type="project" value="InterPro"/>
</dbReference>
<organism evidence="2 3">
    <name type="scientific">Marilutibacter aestuarii</name>
    <dbReference type="NCBI Taxonomy" id="1706195"/>
    <lineage>
        <taxon>Bacteria</taxon>
        <taxon>Pseudomonadati</taxon>
        <taxon>Pseudomonadota</taxon>
        <taxon>Gammaproteobacteria</taxon>
        <taxon>Lysobacterales</taxon>
        <taxon>Lysobacteraceae</taxon>
        <taxon>Marilutibacter</taxon>
    </lineage>
</organism>
<comment type="caution">
    <text evidence="2">The sequence shown here is derived from an EMBL/GenBank/DDBJ whole genome shotgun (WGS) entry which is preliminary data.</text>
</comment>
<dbReference type="Proteomes" id="UP000318212">
    <property type="component" value="Unassembled WGS sequence"/>
</dbReference>
<dbReference type="Pfam" id="PF07238">
    <property type="entry name" value="PilZ"/>
    <property type="match status" value="1"/>
</dbReference>
<sequence length="102" mass="11497">MDDATNDDERRIGDRTPFHDRVMVVRAEQAWFAELMDLSEGGCGIAVPPDSALEEEQVVRLFFYEAEDKPAVIVPARVARVTAARIGFEYHEPQAVPPKRRA</sequence>
<name>A0A508A286_9GAMM</name>
<feature type="domain" description="PilZ" evidence="1">
    <location>
        <begin position="10"/>
        <end position="94"/>
    </location>
</feature>
<evidence type="ECO:0000259" key="1">
    <source>
        <dbReference type="Pfam" id="PF07238"/>
    </source>
</evidence>